<dbReference type="EMBL" id="BLAF01000135">
    <property type="protein sequence ID" value="GES27477.1"/>
    <property type="molecule type" value="Genomic_DNA"/>
</dbReference>
<sequence length="138" mass="14617">MIGLAVIGCGTVGRIRAVLAREYPGVTWLGLCDIDAPTLKELADDTRADFATTDAAELLDRPEVTAVIVATDESRVVDDSLAPPAEADDCCPDHLRSQSRGRAVRGGQRRDFSGFDCRIPSFPRGVTSSGTGLAAISR</sequence>
<dbReference type="Gene3D" id="3.40.50.720">
    <property type="entry name" value="NAD(P)-binding Rossmann-like Domain"/>
    <property type="match status" value="1"/>
</dbReference>
<evidence type="ECO:0000256" key="1">
    <source>
        <dbReference type="SAM" id="MobiDB-lite"/>
    </source>
</evidence>
<dbReference type="InterPro" id="IPR036291">
    <property type="entry name" value="NAD(P)-bd_dom_sf"/>
</dbReference>
<feature type="region of interest" description="Disordered" evidence="1">
    <location>
        <begin position="81"/>
        <end position="109"/>
    </location>
</feature>
<gene>
    <name evidence="3" type="ORF">Aple_103770</name>
</gene>
<feature type="domain" description="Gfo/Idh/MocA-like oxidoreductase N-terminal" evidence="2">
    <location>
        <begin position="3"/>
        <end position="73"/>
    </location>
</feature>
<comment type="caution">
    <text evidence="3">The sequence shown here is derived from an EMBL/GenBank/DDBJ whole genome shotgun (WGS) entry which is preliminary data.</text>
</comment>
<dbReference type="Proteomes" id="UP000377595">
    <property type="component" value="Unassembled WGS sequence"/>
</dbReference>
<dbReference type="GO" id="GO:0000166">
    <property type="term" value="F:nucleotide binding"/>
    <property type="evidence" value="ECO:0007669"/>
    <property type="project" value="InterPro"/>
</dbReference>
<dbReference type="AlphaFoldDB" id="A0A5M3Y2D7"/>
<evidence type="ECO:0000313" key="4">
    <source>
        <dbReference type="Proteomes" id="UP000377595"/>
    </source>
</evidence>
<proteinExistence type="predicted"/>
<reference evidence="3 4" key="1">
    <citation type="submission" date="2019-10" db="EMBL/GenBank/DDBJ databases">
        <title>Whole genome shotgun sequence of Acrocarpospora pleiomorpha NBRC 16267.</title>
        <authorList>
            <person name="Ichikawa N."/>
            <person name="Kimura A."/>
            <person name="Kitahashi Y."/>
            <person name="Komaki H."/>
            <person name="Oguchi A."/>
        </authorList>
    </citation>
    <scope>NUCLEOTIDE SEQUENCE [LARGE SCALE GENOMIC DNA]</scope>
    <source>
        <strain evidence="3 4">NBRC 16267</strain>
    </source>
</reference>
<evidence type="ECO:0000313" key="3">
    <source>
        <dbReference type="EMBL" id="GES27477.1"/>
    </source>
</evidence>
<dbReference type="SUPFAM" id="SSF51735">
    <property type="entry name" value="NAD(P)-binding Rossmann-fold domains"/>
    <property type="match status" value="1"/>
</dbReference>
<dbReference type="Pfam" id="PF01408">
    <property type="entry name" value="GFO_IDH_MocA"/>
    <property type="match status" value="1"/>
</dbReference>
<name>A0A5M3Y2D7_9ACTN</name>
<dbReference type="RefSeq" id="WP_174890011.1">
    <property type="nucleotide sequence ID" value="NZ_BAAAHM010000046.1"/>
</dbReference>
<organism evidence="3 4">
    <name type="scientific">Acrocarpospora pleiomorpha</name>
    <dbReference type="NCBI Taxonomy" id="90975"/>
    <lineage>
        <taxon>Bacteria</taxon>
        <taxon>Bacillati</taxon>
        <taxon>Actinomycetota</taxon>
        <taxon>Actinomycetes</taxon>
        <taxon>Streptosporangiales</taxon>
        <taxon>Streptosporangiaceae</taxon>
        <taxon>Acrocarpospora</taxon>
    </lineage>
</organism>
<protein>
    <recommendedName>
        <fullName evidence="2">Gfo/Idh/MocA-like oxidoreductase N-terminal domain-containing protein</fullName>
    </recommendedName>
</protein>
<accession>A0A5M3Y2D7</accession>
<dbReference type="InterPro" id="IPR000683">
    <property type="entry name" value="Gfo/Idh/MocA-like_OxRdtase_N"/>
</dbReference>
<evidence type="ECO:0000259" key="2">
    <source>
        <dbReference type="Pfam" id="PF01408"/>
    </source>
</evidence>
<keyword evidence="4" id="KW-1185">Reference proteome</keyword>